<sequence>MCSPGPHAFLLIIPLARFTEEQQQTVDMIEKAFEENISDHTIIIFTRADELEGEPIEQFISEQDQRIQDIIARFGGHFLAFNNKNPENQDQVKQLLKKLDELLEQNEYCHFTNQKMEHPEMRRSQFRNSIRLHGAAQSPITQLRLVLVGKTGSGKSSTGNTILGEECFPSKLSMSSVTKQCKKACGVVQGRSLALIDTPGWFDTSLQQNEIAQEVLRCLTMCSPGPHAFLLIIPLARFTEEQQQTVDMIEKAFEENISDHTIIIFTRADELEGEPIEQFISKQGQRIQDLIARFGGRFLAFNNKNPDNQDQVKQLLKKLEELLDQNEYRHFTNQKTEVVEKALALLEQKKQEKLAESIKKAKQEARQMAERRKADIIKDLEEEKQEIERRRSRIKVGILHLTAEINKENENLYKDPHRLQLLQESLQGAKNSLRRLEEEKELRIKESEKKKKELEIWIKEEEQRREQEERKKALDEDESKWYYNEKYFTILKYLIIFLGGAGAGFALAPALFMTAAAPVGLAAELTALLGPELAAIVMAAATKAAPLMGAATKVAPLVTGLCSIQ</sequence>
<accession>A0ACC5ZB19</accession>
<name>A0ACC5ZB19_9TELE</name>
<comment type="caution">
    <text evidence="1">The sequence shown here is derived from an EMBL/GenBank/DDBJ whole genome shotgun (WGS) entry which is preliminary data.</text>
</comment>
<gene>
    <name evidence="1" type="ORF">PDJAM_G00127420</name>
</gene>
<keyword evidence="2" id="KW-1185">Reference proteome</keyword>
<protein>
    <submittedName>
        <fullName evidence="1">Uncharacterized protein</fullName>
    </submittedName>
</protein>
<organism evidence="1 2">
    <name type="scientific">Pangasius djambal</name>
    <dbReference type="NCBI Taxonomy" id="1691987"/>
    <lineage>
        <taxon>Eukaryota</taxon>
        <taxon>Metazoa</taxon>
        <taxon>Chordata</taxon>
        <taxon>Craniata</taxon>
        <taxon>Vertebrata</taxon>
        <taxon>Euteleostomi</taxon>
        <taxon>Actinopterygii</taxon>
        <taxon>Neopterygii</taxon>
        <taxon>Teleostei</taxon>
        <taxon>Ostariophysi</taxon>
        <taxon>Siluriformes</taxon>
        <taxon>Pangasiidae</taxon>
        <taxon>Pangasius</taxon>
    </lineage>
</organism>
<reference evidence="1" key="1">
    <citation type="submission" date="2020-02" db="EMBL/GenBank/DDBJ databases">
        <title>Genome sequencing of the panga catfish, Pangasius djambal.</title>
        <authorList>
            <person name="Wen M."/>
            <person name="Zahm M."/>
            <person name="Roques C."/>
            <person name="Cabau C."/>
            <person name="Klopp C."/>
            <person name="Donnadieu C."/>
            <person name="Jouanno E."/>
            <person name="Avarre J.-C."/>
            <person name="Campet M."/>
            <person name="Ha T."/>
            <person name="Dugue R."/>
            <person name="Lampietro C."/>
            <person name="Louis A."/>
            <person name="Herpin A."/>
            <person name="Echchiki A."/>
            <person name="Berthelot C."/>
            <person name="Parey E."/>
            <person name="Roest-Crollius H."/>
            <person name="Braasch I."/>
            <person name="Postlethwait J.H."/>
            <person name="Bobe J."/>
            <person name="Montfort J."/>
            <person name="Bouchez O."/>
            <person name="Begum T."/>
            <person name="Schartl M."/>
            <person name="Gustiano R."/>
            <person name="Guiguen Y."/>
        </authorList>
    </citation>
    <scope>NUCLEOTIDE SEQUENCE</scope>
    <source>
        <strain evidence="1">Pdj_M5554</strain>
    </source>
</reference>
<evidence type="ECO:0000313" key="2">
    <source>
        <dbReference type="Proteomes" id="UP000830395"/>
    </source>
</evidence>
<proteinExistence type="predicted"/>
<dbReference type="Proteomes" id="UP000830395">
    <property type="component" value="Chromosome 21"/>
</dbReference>
<evidence type="ECO:0000313" key="1">
    <source>
        <dbReference type="EMBL" id="MCJ8745194.1"/>
    </source>
</evidence>
<dbReference type="EMBL" id="CM040995">
    <property type="protein sequence ID" value="MCJ8745194.1"/>
    <property type="molecule type" value="Genomic_DNA"/>
</dbReference>